<dbReference type="PANTHER" id="PTHR47959">
    <property type="entry name" value="ATP-DEPENDENT RNA HELICASE RHLE-RELATED"/>
    <property type="match status" value="1"/>
</dbReference>
<dbReference type="EC" id="3.6.4.13" evidence="1"/>
<evidence type="ECO:0000259" key="10">
    <source>
        <dbReference type="PROSITE" id="PS51194"/>
    </source>
</evidence>
<evidence type="ECO:0000256" key="4">
    <source>
        <dbReference type="ARBA" id="ARBA00022806"/>
    </source>
</evidence>
<dbReference type="CDD" id="cd18787">
    <property type="entry name" value="SF2_C_DEAD"/>
    <property type="match status" value="1"/>
</dbReference>
<feature type="compositionally biased region" description="Basic residues" evidence="8">
    <location>
        <begin position="9"/>
        <end position="23"/>
    </location>
</feature>
<dbReference type="GO" id="GO:0005524">
    <property type="term" value="F:ATP binding"/>
    <property type="evidence" value="ECO:0007669"/>
    <property type="project" value="UniProtKB-KW"/>
</dbReference>
<dbReference type="EMBL" id="CAJPDQ010000053">
    <property type="protein sequence ID" value="CAF9933129.1"/>
    <property type="molecule type" value="Genomic_DNA"/>
</dbReference>
<evidence type="ECO:0000313" key="11">
    <source>
        <dbReference type="EMBL" id="CAF9933129.1"/>
    </source>
</evidence>
<sequence>MANPLTKRTPSHHAVNKPRKRRRLEQPATKSQSHNKIAQGKLAHGKVVPINDLAWKPVALPDTLDDAEGFFGLEEVDDVEIMRSGRSGEEVQYRVVVPSELGGMTEVDEMEWQGFEGGELDEAVVKGDTLGDGKQERKRERKTKDSAAQSSKPDKNEIKSLSNGFSALQDLDNEEETSEGDVSAWLPLGLSGHTLAALAKLKFWHPTSIQVAAIPEILAGQDVIGKASTGSGKTLAFGLPIIESFVTSRAAITGNKNGLKYPTALILSPTRELAHQIGQHIIQLCTNLTTESPRVAILTGGLAIQKQERLLAKADIVIGTPGRLWEIMSTVPGSLKRLQKIKFLVTDEADRLLSEGHFKEVEEILDALDKAEINENETESKTSQPRQTLVFSATFQKELHRKLASRSKAANNVLDDKASLEYVLQKLNFRNEPKFIDVNPVRQMATNLREGLMECGAMEKDLYLYALLLQYPKSRTLVFTNSIASTRRLTSLLQNLGLKPFVLHSEMPQKARLRSVERFADPATTSSILIATDVAARGLDIPSVDLIIHYHVPRAADTYIHRSGRTARGELSGTSILLCSPEETTPVQRLISKIHASSDQKSETPPLCTLTLDRSLLHRLKPRVTLSTSIVSATSSKAKISSEESWLRKAADDLGVDYDSSDFAELESSAKGRGRGKGRKKATRNEATTTSKQQITAWRAELADLLAKRVNVGVSEKYLSAGGVDVEALLQEKEERSSGNRGGAEFLGRVDIIRGWE</sequence>
<dbReference type="InterPro" id="IPR001650">
    <property type="entry name" value="Helicase_C-like"/>
</dbReference>
<feature type="domain" description="Helicase ATP-binding" evidence="9">
    <location>
        <begin position="214"/>
        <end position="413"/>
    </location>
</feature>
<organism evidence="11 12">
    <name type="scientific">Gomphillus americanus</name>
    <dbReference type="NCBI Taxonomy" id="1940652"/>
    <lineage>
        <taxon>Eukaryota</taxon>
        <taxon>Fungi</taxon>
        <taxon>Dikarya</taxon>
        <taxon>Ascomycota</taxon>
        <taxon>Pezizomycotina</taxon>
        <taxon>Lecanoromycetes</taxon>
        <taxon>OSLEUM clade</taxon>
        <taxon>Ostropomycetidae</taxon>
        <taxon>Ostropales</taxon>
        <taxon>Graphidaceae</taxon>
        <taxon>Gomphilloideae</taxon>
        <taxon>Gomphillus</taxon>
    </lineage>
</organism>
<dbReference type="PROSITE" id="PS51192">
    <property type="entry name" value="HELICASE_ATP_BIND_1"/>
    <property type="match status" value="1"/>
</dbReference>
<dbReference type="AlphaFoldDB" id="A0A8H3IYP0"/>
<evidence type="ECO:0000256" key="1">
    <source>
        <dbReference type="ARBA" id="ARBA00012552"/>
    </source>
</evidence>
<gene>
    <name evidence="11" type="ORF">GOMPHAMPRED_007154</name>
</gene>
<evidence type="ECO:0000256" key="6">
    <source>
        <dbReference type="ARBA" id="ARBA00022884"/>
    </source>
</evidence>
<dbReference type="InterPro" id="IPR011545">
    <property type="entry name" value="DEAD/DEAH_box_helicase_dom"/>
</dbReference>
<dbReference type="PANTHER" id="PTHR47959:SF1">
    <property type="entry name" value="ATP-DEPENDENT RNA HELICASE DBPA"/>
    <property type="match status" value="1"/>
</dbReference>
<keyword evidence="12" id="KW-1185">Reference proteome</keyword>
<reference evidence="11" key="1">
    <citation type="submission" date="2021-03" db="EMBL/GenBank/DDBJ databases">
        <authorList>
            <person name="Tagirdzhanova G."/>
        </authorList>
    </citation>
    <scope>NUCLEOTIDE SEQUENCE</scope>
</reference>
<dbReference type="SMART" id="SM00490">
    <property type="entry name" value="HELICc"/>
    <property type="match status" value="1"/>
</dbReference>
<evidence type="ECO:0000259" key="9">
    <source>
        <dbReference type="PROSITE" id="PS51192"/>
    </source>
</evidence>
<keyword evidence="2" id="KW-0547">Nucleotide-binding</keyword>
<keyword evidence="6" id="KW-0694">RNA-binding</keyword>
<evidence type="ECO:0000256" key="8">
    <source>
        <dbReference type="SAM" id="MobiDB-lite"/>
    </source>
</evidence>
<dbReference type="InterPro" id="IPR014001">
    <property type="entry name" value="Helicase_ATP-bd"/>
</dbReference>
<dbReference type="GO" id="GO:0003723">
    <property type="term" value="F:RNA binding"/>
    <property type="evidence" value="ECO:0007669"/>
    <property type="project" value="UniProtKB-KW"/>
</dbReference>
<name>A0A8H3IYP0_9LECA</name>
<dbReference type="InterPro" id="IPR027417">
    <property type="entry name" value="P-loop_NTPase"/>
</dbReference>
<feature type="domain" description="Helicase C-terminal" evidence="10">
    <location>
        <begin position="463"/>
        <end position="610"/>
    </location>
</feature>
<keyword evidence="4" id="KW-0347">Helicase</keyword>
<dbReference type="InterPro" id="IPR050079">
    <property type="entry name" value="DEAD_box_RNA_helicase"/>
</dbReference>
<keyword evidence="3" id="KW-0378">Hydrolase</keyword>
<dbReference type="GO" id="GO:0016787">
    <property type="term" value="F:hydrolase activity"/>
    <property type="evidence" value="ECO:0007669"/>
    <property type="project" value="UniProtKB-KW"/>
</dbReference>
<feature type="region of interest" description="Disordered" evidence="8">
    <location>
        <begin position="128"/>
        <end position="159"/>
    </location>
</feature>
<feature type="compositionally biased region" description="Basic and acidic residues" evidence="8">
    <location>
        <begin position="128"/>
        <end position="145"/>
    </location>
</feature>
<feature type="region of interest" description="Disordered" evidence="8">
    <location>
        <begin position="1"/>
        <end position="41"/>
    </location>
</feature>
<evidence type="ECO:0000256" key="3">
    <source>
        <dbReference type="ARBA" id="ARBA00022801"/>
    </source>
</evidence>
<feature type="region of interest" description="Disordered" evidence="8">
    <location>
        <begin position="667"/>
        <end position="693"/>
    </location>
</feature>
<evidence type="ECO:0000256" key="7">
    <source>
        <dbReference type="ARBA" id="ARBA00047984"/>
    </source>
</evidence>
<comment type="catalytic activity">
    <reaction evidence="7">
        <text>ATP + H2O = ADP + phosphate + H(+)</text>
        <dbReference type="Rhea" id="RHEA:13065"/>
        <dbReference type="ChEBI" id="CHEBI:15377"/>
        <dbReference type="ChEBI" id="CHEBI:15378"/>
        <dbReference type="ChEBI" id="CHEBI:30616"/>
        <dbReference type="ChEBI" id="CHEBI:43474"/>
        <dbReference type="ChEBI" id="CHEBI:456216"/>
        <dbReference type="EC" id="3.6.4.13"/>
    </reaction>
</comment>
<dbReference type="SMART" id="SM00487">
    <property type="entry name" value="DEXDc"/>
    <property type="match status" value="1"/>
</dbReference>
<dbReference type="CDD" id="cd17946">
    <property type="entry name" value="DEADc_DDX24"/>
    <property type="match status" value="1"/>
</dbReference>
<evidence type="ECO:0000256" key="2">
    <source>
        <dbReference type="ARBA" id="ARBA00022741"/>
    </source>
</evidence>
<feature type="compositionally biased region" description="Basic residues" evidence="8">
    <location>
        <begin position="672"/>
        <end position="682"/>
    </location>
</feature>
<dbReference type="Gene3D" id="3.40.50.300">
    <property type="entry name" value="P-loop containing nucleotide triphosphate hydrolases"/>
    <property type="match status" value="2"/>
</dbReference>
<dbReference type="Pfam" id="PF00270">
    <property type="entry name" value="DEAD"/>
    <property type="match status" value="1"/>
</dbReference>
<protein>
    <recommendedName>
        <fullName evidence="1">RNA helicase</fullName>
        <ecNumber evidence="1">3.6.4.13</ecNumber>
    </recommendedName>
</protein>
<dbReference type="OrthoDB" id="4310724at2759"/>
<dbReference type="GO" id="GO:0003724">
    <property type="term" value="F:RNA helicase activity"/>
    <property type="evidence" value="ECO:0007669"/>
    <property type="project" value="UniProtKB-EC"/>
</dbReference>
<dbReference type="Proteomes" id="UP000664169">
    <property type="component" value="Unassembled WGS sequence"/>
</dbReference>
<dbReference type="GO" id="GO:0005829">
    <property type="term" value="C:cytosol"/>
    <property type="evidence" value="ECO:0007669"/>
    <property type="project" value="TreeGrafter"/>
</dbReference>
<evidence type="ECO:0000256" key="5">
    <source>
        <dbReference type="ARBA" id="ARBA00022840"/>
    </source>
</evidence>
<accession>A0A8H3IYP0</accession>
<comment type="caution">
    <text evidence="11">The sequence shown here is derived from an EMBL/GenBank/DDBJ whole genome shotgun (WGS) entry which is preliminary data.</text>
</comment>
<dbReference type="Pfam" id="PF00271">
    <property type="entry name" value="Helicase_C"/>
    <property type="match status" value="1"/>
</dbReference>
<dbReference type="SUPFAM" id="SSF52540">
    <property type="entry name" value="P-loop containing nucleoside triphosphate hydrolases"/>
    <property type="match status" value="1"/>
</dbReference>
<dbReference type="PROSITE" id="PS51194">
    <property type="entry name" value="HELICASE_CTER"/>
    <property type="match status" value="1"/>
</dbReference>
<proteinExistence type="predicted"/>
<evidence type="ECO:0000313" key="12">
    <source>
        <dbReference type="Proteomes" id="UP000664169"/>
    </source>
</evidence>
<keyword evidence="5" id="KW-0067">ATP-binding</keyword>